<keyword evidence="3" id="KW-1185">Reference proteome</keyword>
<name>A0ABP9NTW3_9PSEU</name>
<evidence type="ECO:0000256" key="1">
    <source>
        <dbReference type="SAM" id="MobiDB-lite"/>
    </source>
</evidence>
<protein>
    <submittedName>
        <fullName evidence="2">Uncharacterized protein</fullName>
    </submittedName>
</protein>
<sequence>MLPECPTPVVDSGPEVMGVSFVHGHPRRTGWVVAHVRRPTRAAAGQLPLLLVVPLPREPSDSGGTTDGPASAPVSSARKSAITPTVYEAH</sequence>
<evidence type="ECO:0000313" key="3">
    <source>
        <dbReference type="Proteomes" id="UP001500804"/>
    </source>
</evidence>
<dbReference type="EMBL" id="BAABJO010000024">
    <property type="protein sequence ID" value="GAA5131738.1"/>
    <property type="molecule type" value="Genomic_DNA"/>
</dbReference>
<gene>
    <name evidence="2" type="ORF">GCM10023320_55410</name>
</gene>
<organism evidence="2 3">
    <name type="scientific">Pseudonocardia adelaidensis</name>
    <dbReference type="NCBI Taxonomy" id="648754"/>
    <lineage>
        <taxon>Bacteria</taxon>
        <taxon>Bacillati</taxon>
        <taxon>Actinomycetota</taxon>
        <taxon>Actinomycetes</taxon>
        <taxon>Pseudonocardiales</taxon>
        <taxon>Pseudonocardiaceae</taxon>
        <taxon>Pseudonocardia</taxon>
    </lineage>
</organism>
<evidence type="ECO:0000313" key="2">
    <source>
        <dbReference type="EMBL" id="GAA5131738.1"/>
    </source>
</evidence>
<reference evidence="3" key="1">
    <citation type="journal article" date="2019" name="Int. J. Syst. Evol. Microbiol.">
        <title>The Global Catalogue of Microorganisms (GCM) 10K type strain sequencing project: providing services to taxonomists for standard genome sequencing and annotation.</title>
        <authorList>
            <consortium name="The Broad Institute Genomics Platform"/>
            <consortium name="The Broad Institute Genome Sequencing Center for Infectious Disease"/>
            <person name="Wu L."/>
            <person name="Ma J."/>
        </authorList>
    </citation>
    <scope>NUCLEOTIDE SEQUENCE [LARGE SCALE GENOMIC DNA]</scope>
    <source>
        <strain evidence="3">JCM 18302</strain>
    </source>
</reference>
<feature type="region of interest" description="Disordered" evidence="1">
    <location>
        <begin position="55"/>
        <end position="90"/>
    </location>
</feature>
<dbReference type="Proteomes" id="UP001500804">
    <property type="component" value="Unassembled WGS sequence"/>
</dbReference>
<comment type="caution">
    <text evidence="2">The sequence shown here is derived from an EMBL/GenBank/DDBJ whole genome shotgun (WGS) entry which is preliminary data.</text>
</comment>
<accession>A0ABP9NTW3</accession>
<proteinExistence type="predicted"/>